<dbReference type="OrthoDB" id="1879366at2759"/>
<keyword evidence="6" id="KW-0520">NAD</keyword>
<evidence type="ECO:0000313" key="11">
    <source>
        <dbReference type="Proteomes" id="UP000759131"/>
    </source>
</evidence>
<evidence type="ECO:0000256" key="3">
    <source>
        <dbReference type="ARBA" id="ARBA00022723"/>
    </source>
</evidence>
<dbReference type="Proteomes" id="UP000759131">
    <property type="component" value="Unassembled WGS sequence"/>
</dbReference>
<organism evidence="10">
    <name type="scientific">Medioppia subpectinata</name>
    <dbReference type="NCBI Taxonomy" id="1979941"/>
    <lineage>
        <taxon>Eukaryota</taxon>
        <taxon>Metazoa</taxon>
        <taxon>Ecdysozoa</taxon>
        <taxon>Arthropoda</taxon>
        <taxon>Chelicerata</taxon>
        <taxon>Arachnida</taxon>
        <taxon>Acari</taxon>
        <taxon>Acariformes</taxon>
        <taxon>Sarcoptiformes</taxon>
        <taxon>Oribatida</taxon>
        <taxon>Brachypylina</taxon>
        <taxon>Oppioidea</taxon>
        <taxon>Oppiidae</taxon>
        <taxon>Medioppia</taxon>
    </lineage>
</organism>
<dbReference type="Gene3D" id="3.90.180.10">
    <property type="entry name" value="Medium-chain alcohol dehydrogenases, catalytic domain"/>
    <property type="match status" value="1"/>
</dbReference>
<keyword evidence="11" id="KW-1185">Reference proteome</keyword>
<evidence type="ECO:0000259" key="9">
    <source>
        <dbReference type="Pfam" id="PF00107"/>
    </source>
</evidence>
<dbReference type="EMBL" id="CAJPIZ010019590">
    <property type="protein sequence ID" value="CAG2116983.1"/>
    <property type="molecule type" value="Genomic_DNA"/>
</dbReference>
<dbReference type="InterPro" id="IPR036291">
    <property type="entry name" value="NAD(P)-bd_dom_sf"/>
</dbReference>
<dbReference type="SUPFAM" id="SSF51735">
    <property type="entry name" value="NAD(P)-binding Rossmann-fold domains"/>
    <property type="match status" value="1"/>
</dbReference>
<keyword evidence="4" id="KW-0862">Zinc</keyword>
<evidence type="ECO:0000256" key="7">
    <source>
        <dbReference type="ARBA" id="ARBA00026132"/>
    </source>
</evidence>
<keyword evidence="3" id="KW-0479">Metal-binding</keyword>
<dbReference type="GO" id="GO:0006062">
    <property type="term" value="P:sorbitol catabolic process"/>
    <property type="evidence" value="ECO:0007669"/>
    <property type="project" value="TreeGrafter"/>
</dbReference>
<evidence type="ECO:0000256" key="6">
    <source>
        <dbReference type="ARBA" id="ARBA00023027"/>
    </source>
</evidence>
<evidence type="ECO:0000256" key="8">
    <source>
        <dbReference type="ARBA" id="ARBA00032485"/>
    </source>
</evidence>
<reference evidence="10" key="1">
    <citation type="submission" date="2020-11" db="EMBL/GenBank/DDBJ databases">
        <authorList>
            <person name="Tran Van P."/>
        </authorList>
    </citation>
    <scope>NUCLEOTIDE SEQUENCE</scope>
</reference>
<accession>A0A7R9Q9C7</accession>
<dbReference type="AlphaFoldDB" id="A0A7R9Q9C7"/>
<dbReference type="Gene3D" id="3.40.50.720">
    <property type="entry name" value="NAD(P)-binding Rossmann-like Domain"/>
    <property type="match status" value="1"/>
</dbReference>
<dbReference type="PANTHER" id="PTHR43161">
    <property type="entry name" value="SORBITOL DEHYDROGENASE"/>
    <property type="match status" value="1"/>
</dbReference>
<gene>
    <name evidence="10" type="ORF">OSB1V03_LOCUS16938</name>
</gene>
<dbReference type="GO" id="GO:0046872">
    <property type="term" value="F:metal ion binding"/>
    <property type="evidence" value="ECO:0007669"/>
    <property type="project" value="UniProtKB-KW"/>
</dbReference>
<dbReference type="InterPro" id="IPR013149">
    <property type="entry name" value="ADH-like_C"/>
</dbReference>
<evidence type="ECO:0000256" key="2">
    <source>
        <dbReference type="ARBA" id="ARBA00008072"/>
    </source>
</evidence>
<name>A0A7R9Q9C7_9ACAR</name>
<dbReference type="EMBL" id="OC874165">
    <property type="protein sequence ID" value="CAD7637321.1"/>
    <property type="molecule type" value="Genomic_DNA"/>
</dbReference>
<dbReference type="GO" id="GO:0003939">
    <property type="term" value="F:L-iditol 2-dehydrogenase (NAD+) activity"/>
    <property type="evidence" value="ECO:0007669"/>
    <property type="project" value="TreeGrafter"/>
</dbReference>
<sequence>MSDEEGSLVEPMAVAVHSCRRAVITIGDSVLICGSGPIGLVNLLVAKQFGAKKIYITDINAARLKVAEEMGADKAILIDTKLSDEQNIERVKKAIGGRVNAAIECTGVQSSIKLAMLLTQSGGRAVLVGLGPAEVTIPISETALREVDIRGIFRYTNCFPLAAKLIGSGELNVKPLITHHFKLKEVTKAFEAFDRGEGMKIMVHLHD</sequence>
<dbReference type="FunFam" id="3.40.50.720:FF:000068">
    <property type="entry name" value="Sorbitol dehydrogenase"/>
    <property type="match status" value="1"/>
</dbReference>
<evidence type="ECO:0000256" key="1">
    <source>
        <dbReference type="ARBA" id="ARBA00001947"/>
    </source>
</evidence>
<protein>
    <recommendedName>
        <fullName evidence="7">Sorbitol dehydrogenase</fullName>
    </recommendedName>
    <alternativeName>
        <fullName evidence="8">Polyol dehydrogenase</fullName>
    </alternativeName>
</protein>
<feature type="domain" description="Alcohol dehydrogenase-like C-terminal" evidence="9">
    <location>
        <begin position="37"/>
        <end position="166"/>
    </location>
</feature>
<evidence type="ECO:0000256" key="4">
    <source>
        <dbReference type="ARBA" id="ARBA00022833"/>
    </source>
</evidence>
<dbReference type="Pfam" id="PF00107">
    <property type="entry name" value="ADH_zinc_N"/>
    <property type="match status" value="1"/>
</dbReference>
<dbReference type="PANTHER" id="PTHR43161:SF9">
    <property type="entry name" value="SORBITOL DEHYDROGENASE"/>
    <property type="match status" value="1"/>
</dbReference>
<comment type="similarity">
    <text evidence="2">Belongs to the zinc-containing alcohol dehydrogenase family.</text>
</comment>
<evidence type="ECO:0000313" key="10">
    <source>
        <dbReference type="EMBL" id="CAD7637321.1"/>
    </source>
</evidence>
<proteinExistence type="inferred from homology"/>
<keyword evidence="5" id="KW-0560">Oxidoreductase</keyword>
<comment type="cofactor">
    <cofactor evidence="1">
        <name>Zn(2+)</name>
        <dbReference type="ChEBI" id="CHEBI:29105"/>
    </cofactor>
</comment>
<evidence type="ECO:0000256" key="5">
    <source>
        <dbReference type="ARBA" id="ARBA00023002"/>
    </source>
</evidence>